<keyword evidence="2" id="KW-1185">Reference proteome</keyword>
<dbReference type="RefSeq" id="XP_022939119.1">
    <property type="nucleotide sequence ID" value="XM_023083351.1"/>
</dbReference>
<dbReference type="PROSITE" id="PS51257">
    <property type="entry name" value="PROKAR_LIPOPROTEIN"/>
    <property type="match status" value="1"/>
</dbReference>
<evidence type="ECO:0000313" key="2">
    <source>
        <dbReference type="Proteomes" id="UP000504609"/>
    </source>
</evidence>
<accession>A0A6J1FG66</accession>
<evidence type="ECO:0000256" key="1">
    <source>
        <dbReference type="SAM" id="MobiDB-lite"/>
    </source>
</evidence>
<dbReference type="PANTHER" id="PTHR34542:SF6">
    <property type="entry name" value="50S RIBOSOMAL-LIKE PROTEIN"/>
    <property type="match status" value="1"/>
</dbReference>
<name>A0A6J1FG66_CUCMO</name>
<protein>
    <submittedName>
        <fullName evidence="3">Uncharacterized protein LOC111445119</fullName>
    </submittedName>
</protein>
<reference evidence="3" key="1">
    <citation type="submission" date="2025-08" db="UniProtKB">
        <authorList>
            <consortium name="RefSeq"/>
        </authorList>
    </citation>
    <scope>IDENTIFICATION</scope>
    <source>
        <tissue evidence="3">Young leaves</tissue>
    </source>
</reference>
<organism evidence="2 3">
    <name type="scientific">Cucurbita moschata</name>
    <name type="common">Winter crookneck squash</name>
    <name type="synonym">Cucurbita pepo var. moschata</name>
    <dbReference type="NCBI Taxonomy" id="3662"/>
    <lineage>
        <taxon>Eukaryota</taxon>
        <taxon>Viridiplantae</taxon>
        <taxon>Streptophyta</taxon>
        <taxon>Embryophyta</taxon>
        <taxon>Tracheophyta</taxon>
        <taxon>Spermatophyta</taxon>
        <taxon>Magnoliopsida</taxon>
        <taxon>eudicotyledons</taxon>
        <taxon>Gunneridae</taxon>
        <taxon>Pentapetalae</taxon>
        <taxon>rosids</taxon>
        <taxon>fabids</taxon>
        <taxon>Cucurbitales</taxon>
        <taxon>Cucurbitaceae</taxon>
        <taxon>Cucurbiteae</taxon>
        <taxon>Cucurbita</taxon>
    </lineage>
</organism>
<proteinExistence type="predicted"/>
<feature type="region of interest" description="Disordered" evidence="1">
    <location>
        <begin position="51"/>
        <end position="82"/>
    </location>
</feature>
<dbReference type="AlphaFoldDB" id="A0A6J1FG66"/>
<feature type="compositionally biased region" description="Acidic residues" evidence="1">
    <location>
        <begin position="62"/>
        <end position="74"/>
    </location>
</feature>
<evidence type="ECO:0000313" key="3">
    <source>
        <dbReference type="RefSeq" id="XP_022939119.1"/>
    </source>
</evidence>
<gene>
    <name evidence="3" type="primary">LOC111445119</name>
</gene>
<dbReference type="PANTHER" id="PTHR34542">
    <property type="entry name" value="OS08G0359900 PROTEIN"/>
    <property type="match status" value="1"/>
</dbReference>
<dbReference type="KEGG" id="cmos:111445119"/>
<sequence>MATLHKFKLLASQCAVAGCPTQSPTASPVFHLRRRRRKTLRMLLNRADRRRFPYQDNSADPQDVDDDDDDDDNMIPEKNDKEVRARRKLKDLFVSSPPLEDKVSDRRIEEQEALLTTANTSAAGIGTPSITRRSLRPISATFRYRFLRRAWRPVLVTIPE</sequence>
<dbReference type="GeneID" id="111445119"/>
<dbReference type="Proteomes" id="UP000504609">
    <property type="component" value="Unplaced"/>
</dbReference>